<feature type="transmembrane region" description="Helical" evidence="1">
    <location>
        <begin position="148"/>
        <end position="167"/>
    </location>
</feature>
<evidence type="ECO:0000313" key="2">
    <source>
        <dbReference type="EMBL" id="KAH9516299.1"/>
    </source>
</evidence>
<accession>A0A922L5L8</accession>
<comment type="caution">
    <text evidence="2">The sequence shown here is derived from an EMBL/GenBank/DDBJ whole genome shotgun (WGS) entry which is preliminary data.</text>
</comment>
<name>A0A922L5L8_DERFA</name>
<dbReference type="GO" id="GO:0005819">
    <property type="term" value="C:spindle"/>
    <property type="evidence" value="ECO:0007669"/>
    <property type="project" value="TreeGrafter"/>
</dbReference>
<reference evidence="2" key="1">
    <citation type="submission" date="2013-05" db="EMBL/GenBank/DDBJ databases">
        <authorList>
            <person name="Yim A.K.Y."/>
            <person name="Chan T.F."/>
            <person name="Ji K.M."/>
            <person name="Liu X.Y."/>
            <person name="Zhou J.W."/>
            <person name="Li R.Q."/>
            <person name="Yang K.Y."/>
            <person name="Li J."/>
            <person name="Li M."/>
            <person name="Law P.T.W."/>
            <person name="Wu Y.L."/>
            <person name="Cai Z.L."/>
            <person name="Qin H."/>
            <person name="Bao Y."/>
            <person name="Leung R.K.K."/>
            <person name="Ng P.K.S."/>
            <person name="Zou J."/>
            <person name="Zhong X.J."/>
            <person name="Ran P.X."/>
            <person name="Zhong N.S."/>
            <person name="Liu Z.G."/>
            <person name="Tsui S.K.W."/>
        </authorList>
    </citation>
    <scope>NUCLEOTIDE SEQUENCE</scope>
    <source>
        <strain evidence="2">Derf</strain>
        <tissue evidence="2">Whole organism</tissue>
    </source>
</reference>
<dbReference type="PANTHER" id="PTHR13041">
    <property type="entry name" value="JTB PROTEIN-RELATED"/>
    <property type="match status" value="1"/>
</dbReference>
<sequence>MIEHLNARRMVAVIIVLILLCIIIVILEETITDNVDRPTPYFNQQHHQQHSKYNDSNINFIGHHHYQNESRKQIKSPAKDFSHPSLNVHTISCLSDEPFVVETRCTLCSWSERTNRLPYCIATGYKEQIYCQKSGQKIWRTCDTIISMFYMFELFMLLMSIVFTFYIRKRQSMMNRAILSRIEKQISSAIIRSSGQQKGEKSTSYRTGFYVHQNYIRVLAIFFENINK</sequence>
<dbReference type="GO" id="GO:0016020">
    <property type="term" value="C:membrane"/>
    <property type="evidence" value="ECO:0007669"/>
    <property type="project" value="InterPro"/>
</dbReference>
<evidence type="ECO:0000256" key="1">
    <source>
        <dbReference type="SAM" id="Phobius"/>
    </source>
</evidence>
<keyword evidence="3" id="KW-1185">Reference proteome</keyword>
<keyword evidence="1" id="KW-0472">Membrane</keyword>
<dbReference type="PANTHER" id="PTHR13041:SF3">
    <property type="entry name" value="PROTEIN JTB"/>
    <property type="match status" value="1"/>
</dbReference>
<dbReference type="Pfam" id="PF05439">
    <property type="entry name" value="JTB"/>
    <property type="match status" value="1"/>
</dbReference>
<dbReference type="InterPro" id="IPR008657">
    <property type="entry name" value="JTB"/>
</dbReference>
<keyword evidence="1" id="KW-0812">Transmembrane</keyword>
<dbReference type="GO" id="GO:0005737">
    <property type="term" value="C:cytoplasm"/>
    <property type="evidence" value="ECO:0007669"/>
    <property type="project" value="TreeGrafter"/>
</dbReference>
<keyword evidence="1" id="KW-1133">Transmembrane helix</keyword>
<proteinExistence type="predicted"/>
<dbReference type="EMBL" id="ASGP02000003">
    <property type="protein sequence ID" value="KAH9516299.1"/>
    <property type="molecule type" value="Genomic_DNA"/>
</dbReference>
<dbReference type="GO" id="GO:0030496">
    <property type="term" value="C:midbody"/>
    <property type="evidence" value="ECO:0007669"/>
    <property type="project" value="TreeGrafter"/>
</dbReference>
<dbReference type="GO" id="GO:0000281">
    <property type="term" value="P:mitotic cytokinesis"/>
    <property type="evidence" value="ECO:0007669"/>
    <property type="project" value="TreeGrafter"/>
</dbReference>
<dbReference type="Gene3D" id="3.30.720.220">
    <property type="match status" value="1"/>
</dbReference>
<reference evidence="2" key="2">
    <citation type="journal article" date="2022" name="Res Sq">
        <title>Comparative Genomics Reveals Insights into the Divergent Evolution of Astigmatic Mites and Household Pest Adaptations.</title>
        <authorList>
            <person name="Xiong Q."/>
            <person name="Wan A.T.-Y."/>
            <person name="Liu X.-Y."/>
            <person name="Fung C.S.-H."/>
            <person name="Xiao X."/>
            <person name="Malainual N."/>
            <person name="Hou J."/>
            <person name="Wang L."/>
            <person name="Wang M."/>
            <person name="Yang K."/>
            <person name="Cui Y."/>
            <person name="Leung E."/>
            <person name="Nong W."/>
            <person name="Shin S.-K."/>
            <person name="Au S."/>
            <person name="Jeong K.Y."/>
            <person name="Chew F.T."/>
            <person name="Hui J."/>
            <person name="Leung T.F."/>
            <person name="Tungtrongchitr A."/>
            <person name="Zhong N."/>
            <person name="Liu Z."/>
            <person name="Tsui S."/>
        </authorList>
    </citation>
    <scope>NUCLEOTIDE SEQUENCE</scope>
    <source>
        <strain evidence="2">Derf</strain>
        <tissue evidence="2">Whole organism</tissue>
    </source>
</reference>
<gene>
    <name evidence="2" type="ORF">DERF_007052</name>
</gene>
<dbReference type="AlphaFoldDB" id="A0A922L5L8"/>
<protein>
    <submittedName>
        <fullName evidence="2">Uncharacterized protein</fullName>
    </submittedName>
</protein>
<dbReference type="Proteomes" id="UP000790347">
    <property type="component" value="Unassembled WGS sequence"/>
</dbReference>
<evidence type="ECO:0000313" key="3">
    <source>
        <dbReference type="Proteomes" id="UP000790347"/>
    </source>
</evidence>
<dbReference type="GO" id="GO:0005813">
    <property type="term" value="C:centrosome"/>
    <property type="evidence" value="ECO:0007669"/>
    <property type="project" value="TreeGrafter"/>
</dbReference>
<feature type="transmembrane region" description="Helical" evidence="1">
    <location>
        <begin position="7"/>
        <end position="27"/>
    </location>
</feature>
<organism evidence="2 3">
    <name type="scientific">Dermatophagoides farinae</name>
    <name type="common">American house dust mite</name>
    <dbReference type="NCBI Taxonomy" id="6954"/>
    <lineage>
        <taxon>Eukaryota</taxon>
        <taxon>Metazoa</taxon>
        <taxon>Ecdysozoa</taxon>
        <taxon>Arthropoda</taxon>
        <taxon>Chelicerata</taxon>
        <taxon>Arachnida</taxon>
        <taxon>Acari</taxon>
        <taxon>Acariformes</taxon>
        <taxon>Sarcoptiformes</taxon>
        <taxon>Astigmata</taxon>
        <taxon>Psoroptidia</taxon>
        <taxon>Analgoidea</taxon>
        <taxon>Pyroglyphidae</taxon>
        <taxon>Dermatophagoidinae</taxon>
        <taxon>Dermatophagoides</taxon>
    </lineage>
</organism>